<dbReference type="InterPro" id="IPR029082">
    <property type="entry name" value="Imm35"/>
</dbReference>
<dbReference type="EMBL" id="FSRL01000001">
    <property type="protein sequence ID" value="SIN91594.1"/>
    <property type="molecule type" value="Genomic_DNA"/>
</dbReference>
<dbReference type="Pfam" id="PF15567">
    <property type="entry name" value="Imm35"/>
    <property type="match status" value="1"/>
</dbReference>
<dbReference type="AlphaFoldDB" id="A0A1N6F8Q9"/>
<gene>
    <name evidence="2" type="ORF">SAMN05444002_1468</name>
</gene>
<reference evidence="3" key="1">
    <citation type="submission" date="2016-11" db="EMBL/GenBank/DDBJ databases">
        <authorList>
            <person name="Varghese N."/>
            <person name="Submissions S."/>
        </authorList>
    </citation>
    <scope>NUCLEOTIDE SEQUENCE [LARGE SCALE GENOMIC DNA]</scope>
    <source>
        <strain evidence="3">DSM 29440</strain>
    </source>
</reference>
<organism evidence="2 3">
    <name type="scientific">Vannielia litorea</name>
    <dbReference type="NCBI Taxonomy" id="1217970"/>
    <lineage>
        <taxon>Bacteria</taxon>
        <taxon>Pseudomonadati</taxon>
        <taxon>Pseudomonadota</taxon>
        <taxon>Alphaproteobacteria</taxon>
        <taxon>Rhodobacterales</taxon>
        <taxon>Paracoccaceae</taxon>
        <taxon>Vannielia</taxon>
    </lineage>
</organism>
<dbReference type="Proteomes" id="UP000184932">
    <property type="component" value="Unassembled WGS sequence"/>
</dbReference>
<dbReference type="RefSeq" id="WP_074255538.1">
    <property type="nucleotide sequence ID" value="NZ_FSRL01000001.1"/>
</dbReference>
<evidence type="ECO:0000313" key="2">
    <source>
        <dbReference type="EMBL" id="SIN91594.1"/>
    </source>
</evidence>
<sequence length="105" mass="11934">MAGERITEEAARALVEEEIFKDSDHDFVIEEDRTLERTYGWIFFYNTRAFLASGDPNDTMPGTGPIAVLHDGSVVPMPSSMPPAQAILRFEEMLEDPEMQPEDWK</sequence>
<dbReference type="STRING" id="1217970.SAMN05444002_1468"/>
<accession>A0A1N6F8Q9</accession>
<evidence type="ECO:0000259" key="1">
    <source>
        <dbReference type="Pfam" id="PF15567"/>
    </source>
</evidence>
<keyword evidence="3" id="KW-1185">Reference proteome</keyword>
<protein>
    <submittedName>
        <fullName evidence="2">Immunity protein 35</fullName>
    </submittedName>
</protein>
<proteinExistence type="predicted"/>
<name>A0A1N6F8Q9_9RHOB</name>
<feature type="domain" description="Immunity protein 35" evidence="1">
    <location>
        <begin position="21"/>
        <end position="82"/>
    </location>
</feature>
<evidence type="ECO:0000313" key="3">
    <source>
        <dbReference type="Proteomes" id="UP000184932"/>
    </source>
</evidence>